<accession>A0A7J7NWQ2</accession>
<proteinExistence type="predicted"/>
<evidence type="ECO:0000313" key="1">
    <source>
        <dbReference type="EMBL" id="KAF6171625.1"/>
    </source>
</evidence>
<gene>
    <name evidence="1" type="ORF">GIB67_030391</name>
</gene>
<dbReference type="GO" id="GO:0006418">
    <property type="term" value="P:tRNA aminoacylation for protein translation"/>
    <property type="evidence" value="ECO:0007669"/>
    <property type="project" value="InterPro"/>
</dbReference>
<dbReference type="EMBL" id="JACGCM010000468">
    <property type="protein sequence ID" value="KAF6171625.1"/>
    <property type="molecule type" value="Genomic_DNA"/>
</dbReference>
<protein>
    <submittedName>
        <fullName evidence="1">Uncharacterized protein</fullName>
    </submittedName>
</protein>
<dbReference type="AlphaFoldDB" id="A0A7J7NWQ2"/>
<evidence type="ECO:0000313" key="2">
    <source>
        <dbReference type="Proteomes" id="UP000541444"/>
    </source>
</evidence>
<dbReference type="PROSITE" id="PS00178">
    <property type="entry name" value="AA_TRNA_LIGASE_I"/>
    <property type="match status" value="1"/>
</dbReference>
<dbReference type="Proteomes" id="UP000541444">
    <property type="component" value="Unassembled WGS sequence"/>
</dbReference>
<comment type="caution">
    <text evidence="1">The sequence shown here is derived from an EMBL/GenBank/DDBJ whole genome shotgun (WGS) entry which is preliminary data.</text>
</comment>
<dbReference type="InterPro" id="IPR001412">
    <property type="entry name" value="aa-tRNA-synth_I_CS"/>
</dbReference>
<dbReference type="GO" id="GO:0005524">
    <property type="term" value="F:ATP binding"/>
    <property type="evidence" value="ECO:0007669"/>
    <property type="project" value="InterPro"/>
</dbReference>
<name>A0A7J7NWQ2_9MAGN</name>
<dbReference type="SUPFAM" id="SSF52374">
    <property type="entry name" value="Nucleotidylyl transferase"/>
    <property type="match status" value="1"/>
</dbReference>
<dbReference type="OrthoDB" id="5977668at2759"/>
<sequence>MTHSPSKGGKSGLNDFAFGVRIPPNCWLVGADMLVLSSPNVTGALHIGHALTAVIQGYILFGQATCPNMREFFDSLGVETKITDIPFAVSLYKGRSCEWGTRNGLSSLLKKNLLNPYFYQMIREILKFKDEVIKMSEVSGLDFEFYGMDSVSETVTTITATGGETT</sequence>
<keyword evidence="2" id="KW-1185">Reference proteome</keyword>
<reference evidence="1 2" key="1">
    <citation type="journal article" date="2020" name="IScience">
        <title>Genome Sequencing of the Endangered Kingdonia uniflora (Circaeasteraceae, Ranunculales) Reveals Potential Mechanisms of Evolutionary Specialization.</title>
        <authorList>
            <person name="Sun Y."/>
            <person name="Deng T."/>
            <person name="Zhang A."/>
            <person name="Moore M.J."/>
            <person name="Landis J.B."/>
            <person name="Lin N."/>
            <person name="Zhang H."/>
            <person name="Zhang X."/>
            <person name="Huang J."/>
            <person name="Zhang X."/>
            <person name="Sun H."/>
            <person name="Wang H."/>
        </authorList>
    </citation>
    <scope>NUCLEOTIDE SEQUENCE [LARGE SCALE GENOMIC DNA]</scope>
    <source>
        <strain evidence="1">TB1705</strain>
        <tissue evidence="1">Leaf</tissue>
    </source>
</reference>
<organism evidence="1 2">
    <name type="scientific">Kingdonia uniflora</name>
    <dbReference type="NCBI Taxonomy" id="39325"/>
    <lineage>
        <taxon>Eukaryota</taxon>
        <taxon>Viridiplantae</taxon>
        <taxon>Streptophyta</taxon>
        <taxon>Embryophyta</taxon>
        <taxon>Tracheophyta</taxon>
        <taxon>Spermatophyta</taxon>
        <taxon>Magnoliopsida</taxon>
        <taxon>Ranunculales</taxon>
        <taxon>Circaeasteraceae</taxon>
        <taxon>Kingdonia</taxon>
    </lineage>
</organism>
<dbReference type="GO" id="GO:0004812">
    <property type="term" value="F:aminoacyl-tRNA ligase activity"/>
    <property type="evidence" value="ECO:0007669"/>
    <property type="project" value="InterPro"/>
</dbReference>